<keyword evidence="3" id="KW-1185">Reference proteome</keyword>
<feature type="compositionally biased region" description="Basic and acidic residues" evidence="1">
    <location>
        <begin position="1020"/>
        <end position="1034"/>
    </location>
</feature>
<feature type="compositionally biased region" description="Basic and acidic residues" evidence="1">
    <location>
        <begin position="265"/>
        <end position="275"/>
    </location>
</feature>
<feature type="compositionally biased region" description="Basic residues" evidence="1">
    <location>
        <begin position="368"/>
        <end position="385"/>
    </location>
</feature>
<feature type="compositionally biased region" description="Basic and acidic residues" evidence="1">
    <location>
        <begin position="841"/>
        <end position="868"/>
    </location>
</feature>
<evidence type="ECO:0000256" key="1">
    <source>
        <dbReference type="SAM" id="MobiDB-lite"/>
    </source>
</evidence>
<feature type="compositionally biased region" description="Basic and acidic residues" evidence="1">
    <location>
        <begin position="330"/>
        <end position="343"/>
    </location>
</feature>
<dbReference type="Proteomes" id="UP001362999">
    <property type="component" value="Unassembled WGS sequence"/>
</dbReference>
<comment type="caution">
    <text evidence="2">The sequence shown here is derived from an EMBL/GenBank/DDBJ whole genome shotgun (WGS) entry which is preliminary data.</text>
</comment>
<organism evidence="2 3">
    <name type="scientific">Favolaschia claudopus</name>
    <dbReference type="NCBI Taxonomy" id="2862362"/>
    <lineage>
        <taxon>Eukaryota</taxon>
        <taxon>Fungi</taxon>
        <taxon>Dikarya</taxon>
        <taxon>Basidiomycota</taxon>
        <taxon>Agaricomycotina</taxon>
        <taxon>Agaricomycetes</taxon>
        <taxon>Agaricomycetidae</taxon>
        <taxon>Agaricales</taxon>
        <taxon>Marasmiineae</taxon>
        <taxon>Mycenaceae</taxon>
        <taxon>Favolaschia</taxon>
    </lineage>
</organism>
<feature type="compositionally biased region" description="Acidic residues" evidence="1">
    <location>
        <begin position="316"/>
        <end position="329"/>
    </location>
</feature>
<protein>
    <submittedName>
        <fullName evidence="2">Uncharacterized protein</fullName>
    </submittedName>
</protein>
<evidence type="ECO:0000313" key="3">
    <source>
        <dbReference type="Proteomes" id="UP001362999"/>
    </source>
</evidence>
<feature type="compositionally biased region" description="Basic and acidic residues" evidence="1">
    <location>
        <begin position="301"/>
        <end position="311"/>
    </location>
</feature>
<gene>
    <name evidence="2" type="ORF">R3P38DRAFT_3229297</name>
</gene>
<feature type="region of interest" description="Disordered" evidence="1">
    <location>
        <begin position="753"/>
        <end position="792"/>
    </location>
</feature>
<feature type="compositionally biased region" description="Polar residues" evidence="1">
    <location>
        <begin position="975"/>
        <end position="987"/>
    </location>
</feature>
<feature type="compositionally biased region" description="Acidic residues" evidence="1">
    <location>
        <begin position="344"/>
        <end position="363"/>
    </location>
</feature>
<feature type="compositionally biased region" description="Acidic residues" evidence="1">
    <location>
        <begin position="760"/>
        <end position="779"/>
    </location>
</feature>
<reference evidence="2 3" key="1">
    <citation type="journal article" date="2024" name="J Genomics">
        <title>Draft genome sequencing and assembly of Favolaschia claudopus CIRM-BRFM 2984 isolated from oak limbs.</title>
        <authorList>
            <person name="Navarro D."/>
            <person name="Drula E."/>
            <person name="Chaduli D."/>
            <person name="Cazenave R."/>
            <person name="Ahrendt S."/>
            <person name="Wang J."/>
            <person name="Lipzen A."/>
            <person name="Daum C."/>
            <person name="Barry K."/>
            <person name="Grigoriev I.V."/>
            <person name="Favel A."/>
            <person name="Rosso M.N."/>
            <person name="Martin F."/>
        </authorList>
    </citation>
    <scope>NUCLEOTIDE SEQUENCE [LARGE SCALE GENOMIC DNA]</scope>
    <source>
        <strain evidence="2 3">CIRM-BRFM 2984</strain>
    </source>
</reference>
<feature type="compositionally biased region" description="Low complexity" evidence="1">
    <location>
        <begin position="898"/>
        <end position="908"/>
    </location>
</feature>
<feature type="region of interest" description="Disordered" evidence="1">
    <location>
        <begin position="836"/>
        <end position="1071"/>
    </location>
</feature>
<feature type="region of interest" description="Disordered" evidence="1">
    <location>
        <begin position="21"/>
        <end position="174"/>
    </location>
</feature>
<feature type="compositionally biased region" description="Low complexity" evidence="1">
    <location>
        <begin position="21"/>
        <end position="39"/>
    </location>
</feature>
<dbReference type="EMBL" id="JAWWNJ010000125">
    <property type="protein sequence ID" value="KAK6988144.1"/>
    <property type="molecule type" value="Genomic_DNA"/>
</dbReference>
<sequence>MELEALLLSALSSQHSQLSTYHMAGRATRSRTKAAAAPTPTAPVQPAPTAEPRRRHTRANPIEENAVAPNATTNQTARRRAPAKSGTGRGKKSAKKNKNTSNESDEDDAPPNEVPSNPLATTSDSHQGAPSNEPAPAAADDGDSVDERPPTPKRPRRRPPLSTSPPPQDVDGLVAFGNELQDDAQLEDEARLQDEAEARTQDEARLLQFQEEFEDDHPLPIHSDAELDDDTSFALLHADEDDVGQHQHHRPHEPGGRTLWALMQETERRQREPVPKTRPMGQVFDEDGKFVPSMKPRPSRLVREDSDDSHAGADPGLDDSGEDSGDDYFETEKAKKERERFYDGDVDDEEDEELAGEEEEEPDDGKGKGKAKAKAKKSRSKKASGKGKEAPKRTAGKSSKATAGRGAAEDQGTSGKGKGKATMLPTALEGDGSDVEEDYSGKGPLPHACKDDVQAAVDALHDELVQLARKYNRPVENLRKLAFGKPTVPRKRQRWNMFQQWRVQVGERRGENVTKEEWNKQLQNEYHERLNTLPEDQRQDEKALDELFSDVVEWHADYKQRIVDELILTGKMDKAMGPYVKSLNQISTTAYNDLDIQIFGFIIDIHTHKSSMWGGTPEFAAWRADSTLAIHSQLADMAAIYRTFNIDYRAMAAGHLDFPKHTLVRREKETARDFGRRLITECLRRDLVRTLDDPAVKPEWSLPEMGFRHKVRISNWPEELSAENERPKKGWKPSANAVTILLPQAMRKLGMVSGASAASADEDDDASAADDDDDGDGTDEERTKKSAKKPKRVADDKLFCIESWTEAEKDLPDDEQGDVAVLVTASGTELVLVSDSLKYGKHLEKAERNEQERQRKAAEKAEKAEKKKTAAKKPTAGKTSRGGKILPQPPRDTNVSRAVPPAAPVAGPSRMPPPSAPLVQKRSRDEVHQVPRPLAGSSRTAAPPPAATSSSWQTAAVLPAPPRPPQRIPAFRNAVASSSRVQLSATNEAWGPTGHTFDGHAADDGFQTYEPAAEDPYAMRSEEERPTKRVKTEHQFGSGTEHKRKRDEELPLTTPRPSPPPRAPSSPAYPSEIYNPRFYESEGYPRGCVGAYFPSRLPTLDMSAGERLERCWFAMPGTIERRQTRCRYQSAKKTSKEFYVNKFKVRDPDDDPETDLLASYLYKCTPDGWFPVDERLVPCEVPKHRYYREDIENDFLEPVE</sequence>
<evidence type="ECO:0000313" key="2">
    <source>
        <dbReference type="EMBL" id="KAK6988144.1"/>
    </source>
</evidence>
<feature type="compositionally biased region" description="Low complexity" evidence="1">
    <location>
        <begin position="935"/>
        <end position="958"/>
    </location>
</feature>
<feature type="compositionally biased region" description="Polar residues" evidence="1">
    <location>
        <begin position="114"/>
        <end position="130"/>
    </location>
</feature>
<feature type="compositionally biased region" description="Basic residues" evidence="1">
    <location>
        <begin position="89"/>
        <end position="98"/>
    </location>
</feature>
<proteinExistence type="predicted"/>
<feature type="region of interest" description="Disordered" evidence="1">
    <location>
        <begin position="212"/>
        <end position="444"/>
    </location>
</feature>
<feature type="compositionally biased region" description="Pro residues" evidence="1">
    <location>
        <begin position="1054"/>
        <end position="1064"/>
    </location>
</feature>
<dbReference type="AlphaFoldDB" id="A0AAV9ZNS4"/>
<name>A0AAV9ZNS4_9AGAR</name>
<accession>A0AAV9ZNS4</accession>
<feature type="compositionally biased region" description="Basic and acidic residues" evidence="1">
    <location>
        <begin position="216"/>
        <end position="225"/>
    </location>
</feature>